<dbReference type="OrthoDB" id="9805856at2"/>
<dbReference type="PROSITE" id="PS50943">
    <property type="entry name" value="HTH_CROC1"/>
    <property type="match status" value="1"/>
</dbReference>
<dbReference type="GO" id="GO:0003677">
    <property type="term" value="F:DNA binding"/>
    <property type="evidence" value="ECO:0007669"/>
    <property type="project" value="InterPro"/>
</dbReference>
<sequence length="110" mass="12309">MFDRIKELAKKRGLSLSQLNEKAEFKPNVIYSWKTKTPSIDKVEAVAKVLNVSVDYLLGREDKTSTANEPVDLDKALSEEGMAMFDGKPLSEEYKKALLAMLRANKNSGD</sequence>
<dbReference type="SMART" id="SM00530">
    <property type="entry name" value="HTH_XRE"/>
    <property type="match status" value="1"/>
</dbReference>
<protein>
    <submittedName>
        <fullName evidence="2">Helix-turn-helix transcriptional regulator</fullName>
    </submittedName>
</protein>
<accession>A0A5R9BSF4</accession>
<dbReference type="InterPro" id="IPR001387">
    <property type="entry name" value="Cro/C1-type_HTH"/>
</dbReference>
<dbReference type="Proteomes" id="UP000305541">
    <property type="component" value="Unassembled WGS sequence"/>
</dbReference>
<comment type="caution">
    <text evidence="2">The sequence shown here is derived from an EMBL/GenBank/DDBJ whole genome shotgun (WGS) entry which is preliminary data.</text>
</comment>
<evidence type="ECO:0000313" key="2">
    <source>
        <dbReference type="EMBL" id="TLQ03658.1"/>
    </source>
</evidence>
<feature type="domain" description="HTH cro/C1-type" evidence="1">
    <location>
        <begin position="5"/>
        <end position="57"/>
    </location>
</feature>
<gene>
    <name evidence="2" type="ORF">FEZ51_08385</name>
</gene>
<dbReference type="EMBL" id="VBTH01000017">
    <property type="protein sequence ID" value="TLQ03658.1"/>
    <property type="molecule type" value="Genomic_DNA"/>
</dbReference>
<dbReference type="Pfam" id="PF01381">
    <property type="entry name" value="HTH_3"/>
    <property type="match status" value="1"/>
</dbReference>
<proteinExistence type="predicted"/>
<evidence type="ECO:0000259" key="1">
    <source>
        <dbReference type="PROSITE" id="PS50943"/>
    </source>
</evidence>
<dbReference type="InterPro" id="IPR010982">
    <property type="entry name" value="Lambda_DNA-bd_dom_sf"/>
</dbReference>
<evidence type="ECO:0000313" key="3">
    <source>
        <dbReference type="Proteomes" id="UP000305541"/>
    </source>
</evidence>
<dbReference type="SUPFAM" id="SSF47413">
    <property type="entry name" value="lambda repressor-like DNA-binding domains"/>
    <property type="match status" value="1"/>
</dbReference>
<organism evidence="2 3">
    <name type="scientific">Pediococcus stilesii</name>
    <dbReference type="NCBI Taxonomy" id="331679"/>
    <lineage>
        <taxon>Bacteria</taxon>
        <taxon>Bacillati</taxon>
        <taxon>Bacillota</taxon>
        <taxon>Bacilli</taxon>
        <taxon>Lactobacillales</taxon>
        <taxon>Lactobacillaceae</taxon>
        <taxon>Pediococcus</taxon>
    </lineage>
</organism>
<name>A0A5R9BSF4_9LACO</name>
<reference evidence="2 3" key="1">
    <citation type="submission" date="2019-05" db="EMBL/GenBank/DDBJ databases">
        <title>The metagenome of a microbial culture collection derived from dairy environment covers the genomic content of the human microbiome.</title>
        <authorList>
            <person name="Roder T."/>
            <person name="Wuthrich D."/>
            <person name="Sattari Z."/>
            <person name="Von Ah U."/>
            <person name="Bar C."/>
            <person name="Ronchi F."/>
            <person name="Macpherson A.J."/>
            <person name="Ganal-Vonarburg S.C."/>
            <person name="Bruggmann R."/>
            <person name="Vergeres G."/>
        </authorList>
    </citation>
    <scope>NUCLEOTIDE SEQUENCE [LARGE SCALE GENOMIC DNA]</scope>
    <source>
        <strain evidence="2 3">FAM 18815</strain>
    </source>
</reference>
<dbReference type="AlphaFoldDB" id="A0A5R9BSF4"/>
<dbReference type="CDD" id="cd00093">
    <property type="entry name" value="HTH_XRE"/>
    <property type="match status" value="1"/>
</dbReference>
<dbReference type="Gene3D" id="1.10.260.40">
    <property type="entry name" value="lambda repressor-like DNA-binding domains"/>
    <property type="match status" value="1"/>
</dbReference>